<dbReference type="Proteomes" id="UP001177260">
    <property type="component" value="Unassembled WGS sequence"/>
</dbReference>
<evidence type="ECO:0000313" key="2">
    <source>
        <dbReference type="Proteomes" id="UP001177260"/>
    </source>
</evidence>
<protein>
    <submittedName>
        <fullName evidence="1">Alcohol acetyltransferase</fullName>
    </submittedName>
</protein>
<gene>
    <name evidence="1" type="primary">ATF1_1</name>
    <name evidence="1" type="ORF">N8T08_000575</name>
</gene>
<evidence type="ECO:0000313" key="1">
    <source>
        <dbReference type="EMBL" id="KAK1139638.1"/>
    </source>
</evidence>
<proteinExistence type="predicted"/>
<reference evidence="1 2" key="1">
    <citation type="journal article" date="2023" name="ACS Omega">
        <title>Identification of the Neoaspergillic Acid Biosynthesis Gene Cluster by Establishing an In Vitro CRISPR-Ribonucleoprotein Genetic System in Aspergillus melleus.</title>
        <authorList>
            <person name="Yuan B."/>
            <person name="Grau M.F."/>
            <person name="Murata R.M."/>
            <person name="Torok T."/>
            <person name="Venkateswaran K."/>
            <person name="Stajich J.E."/>
            <person name="Wang C.C.C."/>
        </authorList>
    </citation>
    <scope>NUCLEOTIDE SEQUENCE [LARGE SCALE GENOMIC DNA]</scope>
    <source>
        <strain evidence="1 2">IMV 1140</strain>
    </source>
</reference>
<dbReference type="EMBL" id="JAOPJF010000102">
    <property type="protein sequence ID" value="KAK1139638.1"/>
    <property type="molecule type" value="Genomic_DNA"/>
</dbReference>
<sequence>MEYSESLRCCRPLGPIEQYSAFRSHLGIYLNVCVTAIYQREDEKPIKPALFRALAAVIEKHPILSAVPVDIPTGPRFARLDQIDLDQVVIFSEVQGCTDSKVALDQMLEDQHNRPFQHRPRTPFWRVRVLEDPNDRARFILCFCFHHALADTKSALVFHEDLEHELSKPGDGAFVTIIAASQAPLLPNIEAIHNLPISPRYLASQQQDSHRTPETWSGAPQNLPVRTRVSSMWIPSATLADVKQQCKVQKTTVTALLMSLIARSFFHVLPAEYTSIQGDSAMSLRHFLPLPITSHSMGCYIGTFNEQYMKTSESVWQDARRTKMTIDRAVGTQGADMPLGYLGHVPNMAQWFLDKIGKPRAAGFELSNVGFLQSERSCHRYGIQSLLFSQSAGACSAAVKISAVTGRDGRMGVAFSWQEGVVADNTVNEVMQTLEKLVEEMVQSKD</sequence>
<comment type="caution">
    <text evidence="1">The sequence shown here is derived from an EMBL/GenBank/DDBJ whole genome shotgun (WGS) entry which is preliminary data.</text>
</comment>
<organism evidence="1 2">
    <name type="scientific">Aspergillus melleus</name>
    <dbReference type="NCBI Taxonomy" id="138277"/>
    <lineage>
        <taxon>Eukaryota</taxon>
        <taxon>Fungi</taxon>
        <taxon>Dikarya</taxon>
        <taxon>Ascomycota</taxon>
        <taxon>Pezizomycotina</taxon>
        <taxon>Eurotiomycetes</taxon>
        <taxon>Eurotiomycetidae</taxon>
        <taxon>Eurotiales</taxon>
        <taxon>Aspergillaceae</taxon>
        <taxon>Aspergillus</taxon>
        <taxon>Aspergillus subgen. Circumdati</taxon>
    </lineage>
</organism>
<keyword evidence="2" id="KW-1185">Reference proteome</keyword>
<accession>A0ACC3APP1</accession>
<name>A0ACC3APP1_9EURO</name>